<keyword evidence="3" id="KW-0805">Transcription regulation</keyword>
<dbReference type="Gene3D" id="3.30.160.60">
    <property type="entry name" value="Classic Zinc Finger"/>
    <property type="match status" value="1"/>
</dbReference>
<feature type="region of interest" description="Disordered" evidence="7">
    <location>
        <begin position="1"/>
        <end position="30"/>
    </location>
</feature>
<keyword evidence="6" id="KW-0479">Metal-binding</keyword>
<evidence type="ECO:0000256" key="2">
    <source>
        <dbReference type="ARBA" id="ARBA00010239"/>
    </source>
</evidence>
<evidence type="ECO:0000256" key="6">
    <source>
        <dbReference type="PROSITE-ProRule" id="PRU00042"/>
    </source>
</evidence>
<comment type="caution">
    <text evidence="9">The sequence shown here is derived from an EMBL/GenBank/DDBJ whole genome shotgun (WGS) entry which is preliminary data.</text>
</comment>
<evidence type="ECO:0000256" key="4">
    <source>
        <dbReference type="ARBA" id="ARBA00023163"/>
    </source>
</evidence>
<dbReference type="Proteomes" id="UP001211065">
    <property type="component" value="Unassembled WGS sequence"/>
</dbReference>
<dbReference type="PANTHER" id="PTHR10019">
    <property type="entry name" value="SNF5"/>
    <property type="match status" value="1"/>
</dbReference>
<gene>
    <name evidence="9" type="ORF">HK099_000300</name>
</gene>
<evidence type="ECO:0000259" key="8">
    <source>
        <dbReference type="PROSITE" id="PS50157"/>
    </source>
</evidence>
<dbReference type="InterPro" id="IPR006939">
    <property type="entry name" value="SNF5"/>
</dbReference>
<name>A0AAD5TV48_9FUNG</name>
<evidence type="ECO:0000256" key="1">
    <source>
        <dbReference type="ARBA" id="ARBA00004123"/>
    </source>
</evidence>
<dbReference type="SMART" id="SM00355">
    <property type="entry name" value="ZnF_C2H2"/>
    <property type="match status" value="1"/>
</dbReference>
<comment type="similarity">
    <text evidence="2">Belongs to the SNF5 family.</text>
</comment>
<keyword evidence="5" id="KW-0539">Nucleus</keyword>
<dbReference type="GO" id="GO:0008270">
    <property type="term" value="F:zinc ion binding"/>
    <property type="evidence" value="ECO:0007669"/>
    <property type="project" value="UniProtKB-KW"/>
</dbReference>
<dbReference type="GO" id="GO:0000228">
    <property type="term" value="C:nuclear chromosome"/>
    <property type="evidence" value="ECO:0007669"/>
    <property type="project" value="InterPro"/>
</dbReference>
<evidence type="ECO:0000313" key="10">
    <source>
        <dbReference type="Proteomes" id="UP001211065"/>
    </source>
</evidence>
<dbReference type="PROSITE" id="PS50157">
    <property type="entry name" value="ZINC_FINGER_C2H2_2"/>
    <property type="match status" value="1"/>
</dbReference>
<proteinExistence type="inferred from homology"/>
<keyword evidence="10" id="KW-1185">Reference proteome</keyword>
<protein>
    <recommendedName>
        <fullName evidence="8">C2H2-type domain-containing protein</fullName>
    </recommendedName>
</protein>
<evidence type="ECO:0000313" key="9">
    <source>
        <dbReference type="EMBL" id="KAJ3207329.1"/>
    </source>
</evidence>
<reference evidence="9" key="1">
    <citation type="submission" date="2020-05" db="EMBL/GenBank/DDBJ databases">
        <title>Phylogenomic resolution of chytrid fungi.</title>
        <authorList>
            <person name="Stajich J.E."/>
            <person name="Amses K."/>
            <person name="Simmons R."/>
            <person name="Seto K."/>
            <person name="Myers J."/>
            <person name="Bonds A."/>
            <person name="Quandt C.A."/>
            <person name="Barry K."/>
            <person name="Liu P."/>
            <person name="Grigoriev I."/>
            <person name="Longcore J.E."/>
            <person name="James T.Y."/>
        </authorList>
    </citation>
    <scope>NUCLEOTIDE SEQUENCE</scope>
    <source>
        <strain evidence="9">JEL0476</strain>
    </source>
</reference>
<keyword evidence="6" id="KW-0863">Zinc-finger</keyword>
<dbReference type="AlphaFoldDB" id="A0AAD5TV48"/>
<dbReference type="InterPro" id="IPR013087">
    <property type="entry name" value="Znf_C2H2_type"/>
</dbReference>
<organism evidence="9 10">
    <name type="scientific">Clydaea vesicula</name>
    <dbReference type="NCBI Taxonomy" id="447962"/>
    <lineage>
        <taxon>Eukaryota</taxon>
        <taxon>Fungi</taxon>
        <taxon>Fungi incertae sedis</taxon>
        <taxon>Chytridiomycota</taxon>
        <taxon>Chytridiomycota incertae sedis</taxon>
        <taxon>Chytridiomycetes</taxon>
        <taxon>Lobulomycetales</taxon>
        <taxon>Lobulomycetaceae</taxon>
        <taxon>Clydaea</taxon>
    </lineage>
</organism>
<feature type="domain" description="C2H2-type" evidence="8">
    <location>
        <begin position="66"/>
        <end position="96"/>
    </location>
</feature>
<dbReference type="EMBL" id="JADGJW010001062">
    <property type="protein sequence ID" value="KAJ3207329.1"/>
    <property type="molecule type" value="Genomic_DNA"/>
</dbReference>
<sequence length="405" mass="47399">MSYKENTVTPSENSNYPVEKSPTSVTKDSDSITYQENLSDSNVFKVPGPITLSQIYSPKTNRFDEFPCDHPGCNKAYARADSLRRHKNSAHTVFKRIDLEKPLKLRDLDKKGRRFDRPFIYNNEQFQNYYTPPLTHPIKKEPIFVNLYSKRLLESQNCPMLFPIQRKRFNEEGDEIFPLKKESPVYPSELYTTMRKTDHDIMSKAELKKMAETTECLIPIKIEFEIDGENSLLKDCFVWNLNEKILTPEKFAKLMCEDLNIPTSKYSTMISSAIKDQVKEHVQFYLENDRPLFPDSRIFIELDLNFGTNTFKDRFEWDLTSDLEPEEFARILAQDLGFGGELVPMIAYSIREQILRSKIEDDIEPLARLQHGFREFLDDEIWSPTLIPLSEEYFDRMQGGDKIKS</sequence>
<keyword evidence="6" id="KW-0862">Zinc</keyword>
<accession>A0AAD5TV48</accession>
<evidence type="ECO:0000256" key="3">
    <source>
        <dbReference type="ARBA" id="ARBA00023015"/>
    </source>
</evidence>
<keyword evidence="4" id="KW-0804">Transcription</keyword>
<dbReference type="PROSITE" id="PS00028">
    <property type="entry name" value="ZINC_FINGER_C2H2_1"/>
    <property type="match status" value="1"/>
</dbReference>
<evidence type="ECO:0000256" key="7">
    <source>
        <dbReference type="SAM" id="MobiDB-lite"/>
    </source>
</evidence>
<comment type="subcellular location">
    <subcellularLocation>
        <location evidence="1">Nucleus</location>
    </subcellularLocation>
</comment>
<evidence type="ECO:0000256" key="5">
    <source>
        <dbReference type="ARBA" id="ARBA00023242"/>
    </source>
</evidence>
<dbReference type="Pfam" id="PF04855">
    <property type="entry name" value="SNF5"/>
    <property type="match status" value="1"/>
</dbReference>
<dbReference type="GO" id="GO:0006338">
    <property type="term" value="P:chromatin remodeling"/>
    <property type="evidence" value="ECO:0007669"/>
    <property type="project" value="InterPro"/>
</dbReference>